<evidence type="ECO:0000256" key="1">
    <source>
        <dbReference type="SAM" id="Phobius"/>
    </source>
</evidence>
<sequence>MTPVANLPPEELARRSAANRRVGLILAAVALAIFLLTMFFKKLNDVRIRQYFDARA</sequence>
<feature type="transmembrane region" description="Helical" evidence="1">
    <location>
        <begin position="22"/>
        <end position="40"/>
    </location>
</feature>
<reference evidence="2" key="1">
    <citation type="submission" date="2020-10" db="EMBL/GenBank/DDBJ databases">
        <title>Connecting structure to function with the recovery of over 1000 high-quality activated sludge metagenome-assembled genomes encoding full-length rRNA genes using long-read sequencing.</title>
        <authorList>
            <person name="Singleton C.M."/>
            <person name="Petriglieri F."/>
            <person name="Kristensen J.M."/>
            <person name="Kirkegaard R.H."/>
            <person name="Michaelsen T.Y."/>
            <person name="Andersen M.H."/>
            <person name="Karst S.M."/>
            <person name="Dueholm M.S."/>
            <person name="Nielsen P.H."/>
            <person name="Albertsen M."/>
        </authorList>
    </citation>
    <scope>NUCLEOTIDE SEQUENCE</scope>
    <source>
        <strain evidence="2">EsbW_18-Q3-R4-48_MAXAC.044</strain>
    </source>
</reference>
<evidence type="ECO:0000313" key="3">
    <source>
        <dbReference type="Proteomes" id="UP000886602"/>
    </source>
</evidence>
<keyword evidence="1" id="KW-0472">Membrane</keyword>
<proteinExistence type="predicted"/>
<name>A0A9D7F9Z7_9RHOO</name>
<dbReference type="AlphaFoldDB" id="A0A9D7F9Z7"/>
<gene>
    <name evidence="2" type="ORF">IPJ48_02220</name>
</gene>
<accession>A0A9D7F9Z7</accession>
<comment type="caution">
    <text evidence="2">The sequence shown here is derived from an EMBL/GenBank/DDBJ whole genome shotgun (WGS) entry which is preliminary data.</text>
</comment>
<organism evidence="2 3">
    <name type="scientific">Candidatus Propionivibrio dominans</name>
    <dbReference type="NCBI Taxonomy" id="2954373"/>
    <lineage>
        <taxon>Bacteria</taxon>
        <taxon>Pseudomonadati</taxon>
        <taxon>Pseudomonadota</taxon>
        <taxon>Betaproteobacteria</taxon>
        <taxon>Rhodocyclales</taxon>
        <taxon>Rhodocyclaceae</taxon>
        <taxon>Propionivibrio</taxon>
    </lineage>
</organism>
<dbReference type="Proteomes" id="UP000886602">
    <property type="component" value="Unassembled WGS sequence"/>
</dbReference>
<protein>
    <submittedName>
        <fullName evidence="2">Uncharacterized protein</fullName>
    </submittedName>
</protein>
<keyword evidence="1" id="KW-1133">Transmembrane helix</keyword>
<dbReference type="EMBL" id="JADJNC010000004">
    <property type="protein sequence ID" value="MBK7421993.1"/>
    <property type="molecule type" value="Genomic_DNA"/>
</dbReference>
<evidence type="ECO:0000313" key="2">
    <source>
        <dbReference type="EMBL" id="MBK7421993.1"/>
    </source>
</evidence>
<keyword evidence="1" id="KW-0812">Transmembrane</keyword>